<dbReference type="AlphaFoldDB" id="A0A9P0JJ66"/>
<evidence type="ECO:0000313" key="1">
    <source>
        <dbReference type="EMBL" id="CAH1953963.1"/>
    </source>
</evidence>
<dbReference type="OrthoDB" id="6743767at2759"/>
<dbReference type="EMBL" id="CAKOFQ010006652">
    <property type="protein sequence ID" value="CAH1953963.1"/>
    <property type="molecule type" value="Genomic_DNA"/>
</dbReference>
<gene>
    <name evidence="1" type="ORF">ACAOBT_LOCUS316</name>
</gene>
<sequence>MFKDATFQWRLAYLPEIFDSLNELNLKLQGRYNTI</sequence>
<comment type="caution">
    <text evidence="1">The sequence shown here is derived from an EMBL/GenBank/DDBJ whole genome shotgun (WGS) entry which is preliminary data.</text>
</comment>
<accession>A0A9P0JJ66</accession>
<organism evidence="1 2">
    <name type="scientific">Acanthoscelides obtectus</name>
    <name type="common">Bean weevil</name>
    <name type="synonym">Bruchus obtectus</name>
    <dbReference type="NCBI Taxonomy" id="200917"/>
    <lineage>
        <taxon>Eukaryota</taxon>
        <taxon>Metazoa</taxon>
        <taxon>Ecdysozoa</taxon>
        <taxon>Arthropoda</taxon>
        <taxon>Hexapoda</taxon>
        <taxon>Insecta</taxon>
        <taxon>Pterygota</taxon>
        <taxon>Neoptera</taxon>
        <taxon>Endopterygota</taxon>
        <taxon>Coleoptera</taxon>
        <taxon>Polyphaga</taxon>
        <taxon>Cucujiformia</taxon>
        <taxon>Chrysomeloidea</taxon>
        <taxon>Chrysomelidae</taxon>
        <taxon>Bruchinae</taxon>
        <taxon>Bruchini</taxon>
        <taxon>Acanthoscelides</taxon>
    </lineage>
</organism>
<protein>
    <submittedName>
        <fullName evidence="1">Uncharacterized protein</fullName>
    </submittedName>
</protein>
<evidence type="ECO:0000313" key="2">
    <source>
        <dbReference type="Proteomes" id="UP001152888"/>
    </source>
</evidence>
<proteinExistence type="predicted"/>
<name>A0A9P0JJ66_ACAOB</name>
<keyword evidence="2" id="KW-1185">Reference proteome</keyword>
<reference evidence="1" key="1">
    <citation type="submission" date="2022-03" db="EMBL/GenBank/DDBJ databases">
        <authorList>
            <person name="Sayadi A."/>
        </authorList>
    </citation>
    <scope>NUCLEOTIDE SEQUENCE</scope>
</reference>
<dbReference type="Proteomes" id="UP001152888">
    <property type="component" value="Unassembled WGS sequence"/>
</dbReference>